<dbReference type="Proteomes" id="UP000528555">
    <property type="component" value="Unassembled WGS sequence"/>
</dbReference>
<dbReference type="EMBL" id="JAAIUO010000004">
    <property type="protein sequence ID" value="NSK14724.1"/>
    <property type="molecule type" value="Genomic_DNA"/>
</dbReference>
<feature type="transmembrane region" description="Helical" evidence="1">
    <location>
        <begin position="151"/>
        <end position="170"/>
    </location>
</feature>
<keyword evidence="4" id="KW-1185">Reference proteome</keyword>
<proteinExistence type="predicted"/>
<dbReference type="EMBL" id="JAAITX010000004">
    <property type="protein sequence ID" value="NVH58498.1"/>
    <property type="molecule type" value="Genomic_DNA"/>
</dbReference>
<protein>
    <submittedName>
        <fullName evidence="3">Uncharacterized protein</fullName>
    </submittedName>
</protein>
<reference evidence="3" key="2">
    <citation type="submission" date="2020-02" db="EMBL/GenBank/DDBJ databases">
        <authorList>
            <person name="Littmann E."/>
            <person name="Sorbara M."/>
        </authorList>
    </citation>
    <scope>NUCLEOTIDE SEQUENCE</scope>
    <source>
        <strain evidence="3">MSK.17.11</strain>
        <strain evidence="2">MSK.17.38</strain>
    </source>
</reference>
<organism evidence="3 4">
    <name type="scientific">Dorea phocaeensis</name>
    <dbReference type="NCBI Taxonomy" id="2040291"/>
    <lineage>
        <taxon>Bacteria</taxon>
        <taxon>Bacillati</taxon>
        <taxon>Bacillota</taxon>
        <taxon>Clostridia</taxon>
        <taxon>Lachnospirales</taxon>
        <taxon>Lachnospiraceae</taxon>
        <taxon>Dorea</taxon>
    </lineage>
</organism>
<reference evidence="4 5" key="1">
    <citation type="journal article" date="2020" name="Cell Host Microbe">
        <title>Functional and Genomic Variation between Human-Derived Isolates of Lachnospiraceae Reveals Inter- and Intra-Species Diversity.</title>
        <authorList>
            <person name="Sorbara M.T."/>
            <person name="Littmann E.R."/>
            <person name="Fontana E."/>
            <person name="Moody T.U."/>
            <person name="Kohout C.E."/>
            <person name="Gjonbalaj M."/>
            <person name="Eaton V."/>
            <person name="Seok R."/>
            <person name="Leiner I.M."/>
            <person name="Pamer E.G."/>
        </authorList>
    </citation>
    <scope>NUCLEOTIDE SEQUENCE [LARGE SCALE GENOMIC DNA]</scope>
    <source>
        <strain evidence="3 4">MSK.17.11</strain>
        <strain evidence="2 5">MSK.17.38</strain>
    </source>
</reference>
<feature type="transmembrane region" description="Helical" evidence="1">
    <location>
        <begin position="119"/>
        <end position="139"/>
    </location>
</feature>
<evidence type="ECO:0000256" key="1">
    <source>
        <dbReference type="SAM" id="Phobius"/>
    </source>
</evidence>
<comment type="caution">
    <text evidence="3">The sequence shown here is derived from an EMBL/GenBank/DDBJ whole genome shotgun (WGS) entry which is preliminary data.</text>
</comment>
<dbReference type="RefSeq" id="WP_173814719.1">
    <property type="nucleotide sequence ID" value="NZ_JAAITX010000004.1"/>
</dbReference>
<keyword evidence="1" id="KW-0472">Membrane</keyword>
<sequence length="179" mass="20290">MWRFERLIRRQMTARIRFGNIDKGIRNRETDMKSKNKKHSLLYILAGGIIPGAFLGSVLIGMPVSANSSWVWISQTRPYDVLPWVALVTNLLSFAAPYVLYSFDSVFVWSGRDWRGVHLYTVGAIYLLMTIVVEMPVVYGCLKKSAKDRKYLIGAIVGSNVVTTLITAAAERILCWGKW</sequence>
<dbReference type="Proteomes" id="UP000701680">
    <property type="component" value="Unassembled WGS sequence"/>
</dbReference>
<evidence type="ECO:0000313" key="2">
    <source>
        <dbReference type="EMBL" id="NSK14724.1"/>
    </source>
</evidence>
<keyword evidence="1" id="KW-1133">Transmembrane helix</keyword>
<evidence type="ECO:0000313" key="4">
    <source>
        <dbReference type="Proteomes" id="UP000528555"/>
    </source>
</evidence>
<evidence type="ECO:0000313" key="3">
    <source>
        <dbReference type="EMBL" id="NVH58498.1"/>
    </source>
</evidence>
<keyword evidence="1" id="KW-0812">Transmembrane</keyword>
<dbReference type="AlphaFoldDB" id="A0A850HH64"/>
<name>A0A850HH64_9FIRM</name>
<evidence type="ECO:0000313" key="5">
    <source>
        <dbReference type="Proteomes" id="UP000701680"/>
    </source>
</evidence>
<feature type="transmembrane region" description="Helical" evidence="1">
    <location>
        <begin position="41"/>
        <end position="64"/>
    </location>
</feature>
<accession>A0A850HH64</accession>
<gene>
    <name evidence="3" type="ORF">G5A66_07525</name>
    <name evidence="2" type="ORF">G5A75_07545</name>
</gene>
<feature type="transmembrane region" description="Helical" evidence="1">
    <location>
        <begin position="84"/>
        <end position="107"/>
    </location>
</feature>